<proteinExistence type="predicted"/>
<protein>
    <submittedName>
        <fullName evidence="2">Uncharacterized protein</fullName>
    </submittedName>
</protein>
<feature type="transmembrane region" description="Helical" evidence="1">
    <location>
        <begin position="6"/>
        <end position="28"/>
    </location>
</feature>
<feature type="transmembrane region" description="Helical" evidence="1">
    <location>
        <begin position="49"/>
        <end position="71"/>
    </location>
</feature>
<evidence type="ECO:0000313" key="2">
    <source>
        <dbReference type="EMBL" id="TYQ00865.1"/>
    </source>
</evidence>
<sequence>MLLMFQVLLLSVAVASAVAMIVFGANLMRSVRAGNSRRTADNTARLFHTQLSGSFLLVASLACAALTAVAAQG</sequence>
<reference evidence="2" key="1">
    <citation type="submission" date="2019-07" db="EMBL/GenBank/DDBJ databases">
        <title>Genomic Encyclopedia of Type Strains, Phase IV (KMG-IV): sequencing the most valuable type-strain genomes for metagenomic binning, comparative biology and taxonomic classification.</title>
        <authorList>
            <person name="Goeker M."/>
        </authorList>
    </citation>
    <scope>NUCLEOTIDE SEQUENCE</scope>
    <source>
        <strain evidence="2">DSM 44596</strain>
    </source>
</reference>
<keyword evidence="1" id="KW-1133">Transmembrane helix</keyword>
<name>A0A652YI01_NOCGL</name>
<comment type="caution">
    <text evidence="2">The sequence shown here is derived from an EMBL/GenBank/DDBJ whole genome shotgun (WGS) entry which is preliminary data.</text>
</comment>
<evidence type="ECO:0000256" key="1">
    <source>
        <dbReference type="SAM" id="Phobius"/>
    </source>
</evidence>
<gene>
    <name evidence="2" type="ORF">FNL38_11179</name>
</gene>
<dbReference type="AlphaFoldDB" id="A0A652YI01"/>
<keyword evidence="1" id="KW-0472">Membrane</keyword>
<keyword evidence="1" id="KW-0812">Transmembrane</keyword>
<dbReference type="EMBL" id="VNIQ01000011">
    <property type="protein sequence ID" value="TYQ00865.1"/>
    <property type="molecule type" value="Genomic_DNA"/>
</dbReference>
<organism evidence="2">
    <name type="scientific">Nocardia globerula</name>
    <dbReference type="NCBI Taxonomy" id="1818"/>
    <lineage>
        <taxon>Bacteria</taxon>
        <taxon>Bacillati</taxon>
        <taxon>Actinomycetota</taxon>
        <taxon>Actinomycetes</taxon>
        <taxon>Mycobacteriales</taxon>
        <taxon>Nocardiaceae</taxon>
        <taxon>Nocardia</taxon>
    </lineage>
</organism>
<accession>A0A652YI01</accession>